<gene>
    <name evidence="1" type="ORF">CLODIP_2_CD03009</name>
</gene>
<evidence type="ECO:0000313" key="2">
    <source>
        <dbReference type="Proteomes" id="UP000494165"/>
    </source>
</evidence>
<dbReference type="EMBL" id="CADEPI010000568">
    <property type="protein sequence ID" value="CAB3387375.1"/>
    <property type="molecule type" value="Genomic_DNA"/>
</dbReference>
<dbReference type="Pfam" id="PF02995">
    <property type="entry name" value="DUF229"/>
    <property type="match status" value="1"/>
</dbReference>
<dbReference type="FunFam" id="3.40.720.10:FF:000017">
    <property type="entry name" value="Predicted protein"/>
    <property type="match status" value="1"/>
</dbReference>
<evidence type="ECO:0000313" key="1">
    <source>
        <dbReference type="EMBL" id="CAB3387375.1"/>
    </source>
</evidence>
<dbReference type="InterPro" id="IPR017850">
    <property type="entry name" value="Alkaline_phosphatase_core_sf"/>
</dbReference>
<dbReference type="PANTHER" id="PTHR10974">
    <property type="entry name" value="FI08016P-RELATED"/>
    <property type="match status" value="1"/>
</dbReference>
<dbReference type="InterPro" id="IPR004245">
    <property type="entry name" value="DUF229"/>
</dbReference>
<organism evidence="1 2">
    <name type="scientific">Cloeon dipterum</name>
    <dbReference type="NCBI Taxonomy" id="197152"/>
    <lineage>
        <taxon>Eukaryota</taxon>
        <taxon>Metazoa</taxon>
        <taxon>Ecdysozoa</taxon>
        <taxon>Arthropoda</taxon>
        <taxon>Hexapoda</taxon>
        <taxon>Insecta</taxon>
        <taxon>Pterygota</taxon>
        <taxon>Palaeoptera</taxon>
        <taxon>Ephemeroptera</taxon>
        <taxon>Pisciforma</taxon>
        <taxon>Baetidae</taxon>
        <taxon>Cloeon</taxon>
    </lineage>
</organism>
<name>A0A8S1EB55_9INSE</name>
<keyword evidence="2" id="KW-1185">Reference proteome</keyword>
<proteinExistence type="predicted"/>
<dbReference type="AlphaFoldDB" id="A0A8S1EB55"/>
<comment type="caution">
    <text evidence="1">The sequence shown here is derived from an EMBL/GenBank/DDBJ whole genome shotgun (WGS) entry which is preliminary data.</text>
</comment>
<protein>
    <submittedName>
        <fullName evidence="1">Uncharacterized protein</fullName>
    </submittedName>
</protein>
<reference evidence="1 2" key="1">
    <citation type="submission" date="2020-04" db="EMBL/GenBank/DDBJ databases">
        <authorList>
            <person name="Alioto T."/>
            <person name="Alioto T."/>
            <person name="Gomez Garrido J."/>
        </authorList>
    </citation>
    <scope>NUCLEOTIDE SEQUENCE [LARGE SCALE GENOMIC DNA]</scope>
</reference>
<dbReference type="Proteomes" id="UP000494165">
    <property type="component" value="Unassembled WGS sequence"/>
</dbReference>
<dbReference type="PANTHER" id="PTHR10974:SF1">
    <property type="entry name" value="FI08016P-RELATED"/>
    <property type="match status" value="1"/>
</dbReference>
<accession>A0A8S1EB55</accession>
<dbReference type="Gene3D" id="3.40.720.10">
    <property type="entry name" value="Alkaline Phosphatase, subunit A"/>
    <property type="match status" value="1"/>
</dbReference>
<sequence>MLELTAGLPPMMLLNPMMRRHAKALLAVVTALLVVTAILETHESYVNKLKDEFYKEHMTGPQAVINSACVLPRYEPYDPSIMHFIKSWPKIDCGSPQPPLTYVDDKGYLHINKTAVPKLKYPWEKLGCYHYEIIRLKNDDDRIKLGPGKVFFDPERLPHEFSVVRCLEEPRKKLIYETGYAQIKEMPKSLSNKSEAAARNGRVNALIFVFDSMSRLNFIRQLPKTSKFIQERVKGFVMEGLTKVGDNTYPNMLSLLSGFSASRYRNEKALRPFWGNASAPRGYFDDLPALWKNFSQNDYVTMFSEDFPKFTAFNYNAHGFKVPPTDYYMRPFWLAMENQKHRLSKDFRCYGNVPKYKFLLNYVKDFVCKMQKEGHAFFSLTFLTHLSHDHINSIKIIDDELLLFFESLEVLNVFRNSVVIIMGDHGNRFDPIRGTVIASSVQKSDLGELAQESTFGSTLEEAELLMTDSHLVEPLVDEDEVSLFVELELLLPSPRQIGGSLRGASSPQLGGNAS</sequence>
<dbReference type="SUPFAM" id="SSF53649">
    <property type="entry name" value="Alkaline phosphatase-like"/>
    <property type="match status" value="1"/>
</dbReference>
<dbReference type="GO" id="GO:0005615">
    <property type="term" value="C:extracellular space"/>
    <property type="evidence" value="ECO:0007669"/>
    <property type="project" value="TreeGrafter"/>
</dbReference>
<dbReference type="OrthoDB" id="413313at2759"/>
<dbReference type="CDD" id="cd16021">
    <property type="entry name" value="ALP_like"/>
    <property type="match status" value="1"/>
</dbReference>